<evidence type="ECO:0000313" key="2">
    <source>
        <dbReference type="EMBL" id="AXK45957.1"/>
    </source>
</evidence>
<organism evidence="3 5">
    <name type="scientific">Brachybacterium saurashtrense</name>
    <dbReference type="NCBI Taxonomy" id="556288"/>
    <lineage>
        <taxon>Bacteria</taxon>
        <taxon>Bacillati</taxon>
        <taxon>Actinomycetota</taxon>
        <taxon>Actinomycetes</taxon>
        <taxon>Micrococcales</taxon>
        <taxon>Dermabacteraceae</taxon>
        <taxon>Brachybacterium</taxon>
    </lineage>
</organism>
<gene>
    <name evidence="2" type="ORF">DWV08_10290</name>
    <name evidence="3" type="ORF">DXU92_02040</name>
</gene>
<evidence type="ECO:0000256" key="1">
    <source>
        <dbReference type="SAM" id="MobiDB-lite"/>
    </source>
</evidence>
<dbReference type="EMBL" id="QSWH01000002">
    <property type="protein sequence ID" value="RRR23695.1"/>
    <property type="molecule type" value="Genomic_DNA"/>
</dbReference>
<proteinExistence type="predicted"/>
<accession>A0A345YPV5</accession>
<feature type="compositionally biased region" description="Basic and acidic residues" evidence="1">
    <location>
        <begin position="93"/>
        <end position="105"/>
    </location>
</feature>
<feature type="region of interest" description="Disordered" evidence="1">
    <location>
        <begin position="1"/>
        <end position="28"/>
    </location>
</feature>
<feature type="region of interest" description="Disordered" evidence="1">
    <location>
        <begin position="80"/>
        <end position="105"/>
    </location>
</feature>
<name>A0A345YPV5_9MICO</name>
<dbReference type="AlphaFoldDB" id="A0A345YPV5"/>
<sequence length="162" mass="18249">MGAGRRGRFSVDGHEFTGWEPANELSDEAQEEIDLIESLAKRRAHDIETRDSLDEKRRRIEGSLVPTCECGWRGLPSAWAPPRSRSRRGGQQHIEHRYAQETKRSRGELGAEMAAAALDHAADAWVGDATVEQWLRARADHIIELGYYDGEEWPSEPTVNDA</sequence>
<dbReference type="Proteomes" id="UP000254236">
    <property type="component" value="Chromosome"/>
</dbReference>
<evidence type="ECO:0000313" key="4">
    <source>
        <dbReference type="Proteomes" id="UP000254236"/>
    </source>
</evidence>
<reference evidence="2 4" key="1">
    <citation type="submission" date="2018-07" db="EMBL/GenBank/DDBJ databases">
        <title>Brachybacterium saurashtrense DSM 23186 genome sequence.</title>
        <authorList>
            <person name="Guo L."/>
        </authorList>
    </citation>
    <scope>NUCLEOTIDE SEQUENCE [LARGE SCALE GENOMIC DNA]</scope>
    <source>
        <strain evidence="2 4">DSM 23186</strain>
    </source>
</reference>
<protein>
    <submittedName>
        <fullName evidence="3">Uncharacterized protein</fullName>
    </submittedName>
</protein>
<dbReference type="KEGG" id="bsau:DWV08_10290"/>
<dbReference type="OrthoDB" id="5147553at2"/>
<dbReference type="Proteomes" id="UP000282185">
    <property type="component" value="Unassembled WGS sequence"/>
</dbReference>
<evidence type="ECO:0000313" key="3">
    <source>
        <dbReference type="EMBL" id="RRR23695.1"/>
    </source>
</evidence>
<evidence type="ECO:0000313" key="5">
    <source>
        <dbReference type="Proteomes" id="UP000282185"/>
    </source>
</evidence>
<keyword evidence="4" id="KW-1185">Reference proteome</keyword>
<dbReference type="EMBL" id="CP031356">
    <property type="protein sequence ID" value="AXK45957.1"/>
    <property type="molecule type" value="Genomic_DNA"/>
</dbReference>
<reference evidence="3 5" key="2">
    <citation type="submission" date="2018-08" db="EMBL/GenBank/DDBJ databases">
        <title>Brachybacterium saurashtrense DSM 23186.</title>
        <authorList>
            <person name="Li Y."/>
        </authorList>
    </citation>
    <scope>NUCLEOTIDE SEQUENCE [LARGE SCALE GENOMIC DNA]</scope>
    <source>
        <strain evidence="3 5">DSM 23186</strain>
    </source>
</reference>
<dbReference type="RefSeq" id="WP_115413696.1">
    <property type="nucleotide sequence ID" value="NZ_CP031356.1"/>
</dbReference>